<feature type="domain" description="FAD dependent oxidoreductase" evidence="6">
    <location>
        <begin position="3"/>
        <end position="394"/>
    </location>
</feature>
<sequence>MSRILIAGGGILGLTAAWEALQRDSGTSVVVLEKESSVATHQTGRNSGVIHSGLYYQPGSMKAETCRSGKGLLEAFCQDHRVAMDRCGKVVVATDESELPRLATLEQRATANGVESRRIDLEELRSLEPHVAGIAALHVPETGIVDYLGVCKTLQRLIEATGRGTVRTGVEVSAFEPMPDGKSVKAHLADGSNLEGTHAVNCAGLHCDRLARRSGASPTARIVPFRGEYFRLVPDAEHLVRNLIYPVPAPRFPFLGVHFTRMVHGGIECGPNAVFALAREGYTWGDISARDLASAFSWPGTWRLFARHWKTGLGETRRSLSRAAFVKALQRLVPEIRQEHLIRIPAGVRAQALTRDGALLDDFALESQGPILHVLNAPSPAATASFAIARHILDRLNGRLLA</sequence>
<evidence type="ECO:0000256" key="1">
    <source>
        <dbReference type="ARBA" id="ARBA00001974"/>
    </source>
</evidence>
<reference evidence="7 8" key="1">
    <citation type="submission" date="2019-02" db="EMBL/GenBank/DDBJ databases">
        <title>Deep-cultivation of Planctomycetes and their phenomic and genomic characterization uncovers novel biology.</title>
        <authorList>
            <person name="Wiegand S."/>
            <person name="Jogler M."/>
            <person name="Boedeker C."/>
            <person name="Pinto D."/>
            <person name="Vollmers J."/>
            <person name="Rivas-Marin E."/>
            <person name="Kohn T."/>
            <person name="Peeters S.H."/>
            <person name="Heuer A."/>
            <person name="Rast P."/>
            <person name="Oberbeckmann S."/>
            <person name="Bunk B."/>
            <person name="Jeske O."/>
            <person name="Meyerdierks A."/>
            <person name="Storesund J.E."/>
            <person name="Kallscheuer N."/>
            <person name="Luecker S."/>
            <person name="Lage O.M."/>
            <person name="Pohl T."/>
            <person name="Merkel B.J."/>
            <person name="Hornburger P."/>
            <person name="Mueller R.-W."/>
            <person name="Bruemmer F."/>
            <person name="Labrenz M."/>
            <person name="Spormann A.M."/>
            <person name="Op den Camp H."/>
            <person name="Overmann J."/>
            <person name="Amann R."/>
            <person name="Jetten M.S.M."/>
            <person name="Mascher T."/>
            <person name="Medema M.H."/>
            <person name="Devos D.P."/>
            <person name="Kaster A.-K."/>
            <person name="Ovreas L."/>
            <person name="Rohde M."/>
            <person name="Galperin M.Y."/>
            <person name="Jogler C."/>
        </authorList>
    </citation>
    <scope>NUCLEOTIDE SEQUENCE [LARGE SCALE GENOMIC DNA]</scope>
    <source>
        <strain evidence="7 8">Poly30</strain>
    </source>
</reference>
<protein>
    <submittedName>
        <fullName evidence="7">L-2-hydroxyglutarate oxidase LhgO</fullName>
        <ecNumber evidence="7">1.1.3.15</ecNumber>
    </submittedName>
</protein>
<evidence type="ECO:0000256" key="3">
    <source>
        <dbReference type="ARBA" id="ARBA00022827"/>
    </source>
</evidence>
<dbReference type="AlphaFoldDB" id="A0A518ERC0"/>
<name>A0A518ERC0_9BACT</name>
<evidence type="ECO:0000313" key="8">
    <source>
        <dbReference type="Proteomes" id="UP000320390"/>
    </source>
</evidence>
<dbReference type="Proteomes" id="UP000320390">
    <property type="component" value="Chromosome"/>
</dbReference>
<dbReference type="GO" id="GO:0047545">
    <property type="term" value="F:(S)-2-hydroxyglutarate dehydrogenase activity"/>
    <property type="evidence" value="ECO:0007669"/>
    <property type="project" value="TreeGrafter"/>
</dbReference>
<dbReference type="Gene3D" id="3.50.50.60">
    <property type="entry name" value="FAD/NAD(P)-binding domain"/>
    <property type="match status" value="1"/>
</dbReference>
<dbReference type="Gene3D" id="3.30.9.10">
    <property type="entry name" value="D-Amino Acid Oxidase, subunit A, domain 2"/>
    <property type="match status" value="1"/>
</dbReference>
<dbReference type="RefSeq" id="WP_145196973.1">
    <property type="nucleotide sequence ID" value="NZ_CP036434.1"/>
</dbReference>
<accession>A0A518ERC0</accession>
<dbReference type="SUPFAM" id="SSF51905">
    <property type="entry name" value="FAD/NAD(P)-binding domain"/>
    <property type="match status" value="1"/>
</dbReference>
<dbReference type="Pfam" id="PF01266">
    <property type="entry name" value="DAO"/>
    <property type="match status" value="1"/>
</dbReference>
<keyword evidence="8" id="KW-1185">Reference proteome</keyword>
<organism evidence="7 8">
    <name type="scientific">Saltatorellus ferox</name>
    <dbReference type="NCBI Taxonomy" id="2528018"/>
    <lineage>
        <taxon>Bacteria</taxon>
        <taxon>Pseudomonadati</taxon>
        <taxon>Planctomycetota</taxon>
        <taxon>Planctomycetia</taxon>
        <taxon>Planctomycetia incertae sedis</taxon>
        <taxon>Saltatorellus</taxon>
    </lineage>
</organism>
<evidence type="ECO:0000313" key="7">
    <source>
        <dbReference type="EMBL" id="QDV06626.1"/>
    </source>
</evidence>
<evidence type="ECO:0000256" key="4">
    <source>
        <dbReference type="ARBA" id="ARBA00023002"/>
    </source>
</evidence>
<keyword evidence="4 7" id="KW-0560">Oxidoreductase</keyword>
<dbReference type="EMBL" id="CP036434">
    <property type="protein sequence ID" value="QDV06626.1"/>
    <property type="molecule type" value="Genomic_DNA"/>
</dbReference>
<evidence type="ECO:0000259" key="6">
    <source>
        <dbReference type="Pfam" id="PF01266"/>
    </source>
</evidence>
<dbReference type="NCBIfam" id="NF008726">
    <property type="entry name" value="PRK11728.1"/>
    <property type="match status" value="1"/>
</dbReference>
<comment type="similarity">
    <text evidence="5">Belongs to the L2HGDH family.</text>
</comment>
<dbReference type="EC" id="1.1.3.15" evidence="7"/>
<gene>
    <name evidence="7" type="primary">lhgO</name>
    <name evidence="7" type="ORF">Poly30_21360</name>
</gene>
<dbReference type="GO" id="GO:0005737">
    <property type="term" value="C:cytoplasm"/>
    <property type="evidence" value="ECO:0007669"/>
    <property type="project" value="TreeGrafter"/>
</dbReference>
<dbReference type="OrthoDB" id="9801699at2"/>
<keyword evidence="2" id="KW-0285">Flavoprotein</keyword>
<comment type="cofactor">
    <cofactor evidence="1">
        <name>FAD</name>
        <dbReference type="ChEBI" id="CHEBI:57692"/>
    </cofactor>
</comment>
<dbReference type="InterPro" id="IPR006076">
    <property type="entry name" value="FAD-dep_OxRdtase"/>
</dbReference>
<dbReference type="GO" id="GO:0003973">
    <property type="term" value="F:(S)-2-hydroxy-acid oxidase activity"/>
    <property type="evidence" value="ECO:0007669"/>
    <property type="project" value="UniProtKB-EC"/>
</dbReference>
<dbReference type="PANTHER" id="PTHR43104">
    <property type="entry name" value="L-2-HYDROXYGLUTARATE DEHYDROGENASE, MITOCHONDRIAL"/>
    <property type="match status" value="1"/>
</dbReference>
<evidence type="ECO:0000256" key="2">
    <source>
        <dbReference type="ARBA" id="ARBA00022630"/>
    </source>
</evidence>
<dbReference type="InterPro" id="IPR036188">
    <property type="entry name" value="FAD/NAD-bd_sf"/>
</dbReference>
<keyword evidence="3" id="KW-0274">FAD</keyword>
<proteinExistence type="inferred from homology"/>
<dbReference type="PANTHER" id="PTHR43104:SF2">
    <property type="entry name" value="L-2-HYDROXYGLUTARATE DEHYDROGENASE, MITOCHONDRIAL"/>
    <property type="match status" value="1"/>
</dbReference>
<evidence type="ECO:0000256" key="5">
    <source>
        <dbReference type="ARBA" id="ARBA00037941"/>
    </source>
</evidence>